<evidence type="ECO:0000256" key="6">
    <source>
        <dbReference type="SAM" id="Phobius"/>
    </source>
</evidence>
<protein>
    <recommendedName>
        <fullName evidence="9">Holin-like protein</fullName>
    </recommendedName>
</protein>
<dbReference type="Proteomes" id="UP000611500">
    <property type="component" value="Unassembled WGS sequence"/>
</dbReference>
<evidence type="ECO:0000256" key="5">
    <source>
        <dbReference type="ARBA" id="ARBA00023136"/>
    </source>
</evidence>
<feature type="transmembrane region" description="Helical" evidence="6">
    <location>
        <begin position="83"/>
        <end position="113"/>
    </location>
</feature>
<evidence type="ECO:0008006" key="9">
    <source>
        <dbReference type="Google" id="ProtNLM"/>
    </source>
</evidence>
<keyword evidence="8" id="KW-1185">Reference proteome</keyword>
<evidence type="ECO:0000313" key="7">
    <source>
        <dbReference type="EMBL" id="GHH03693.1"/>
    </source>
</evidence>
<keyword evidence="4 6" id="KW-1133">Transmembrane helix</keyword>
<feature type="transmembrane region" description="Helical" evidence="6">
    <location>
        <begin position="58"/>
        <end position="77"/>
    </location>
</feature>
<reference evidence="7" key="1">
    <citation type="journal article" date="2014" name="Int. J. Syst. Evol. Microbiol.">
        <title>Complete genome sequence of Corynebacterium casei LMG S-19264T (=DSM 44701T), isolated from a smear-ripened cheese.</title>
        <authorList>
            <consortium name="US DOE Joint Genome Institute (JGI-PGF)"/>
            <person name="Walter F."/>
            <person name="Albersmeier A."/>
            <person name="Kalinowski J."/>
            <person name="Ruckert C."/>
        </authorList>
    </citation>
    <scope>NUCLEOTIDE SEQUENCE</scope>
    <source>
        <strain evidence="7">CGMCC 1.7081</strain>
    </source>
</reference>
<evidence type="ECO:0000256" key="4">
    <source>
        <dbReference type="ARBA" id="ARBA00022989"/>
    </source>
</evidence>
<dbReference type="EMBL" id="BNAP01000038">
    <property type="protein sequence ID" value="GHH03693.1"/>
    <property type="molecule type" value="Genomic_DNA"/>
</dbReference>
<keyword evidence="2" id="KW-1003">Cell membrane</keyword>
<evidence type="ECO:0000256" key="2">
    <source>
        <dbReference type="ARBA" id="ARBA00022475"/>
    </source>
</evidence>
<keyword evidence="5 6" id="KW-0472">Membrane</keyword>
<keyword evidence="3 6" id="KW-0812">Transmembrane</keyword>
<gene>
    <name evidence="7" type="ORF">GCM10010961_41860</name>
</gene>
<dbReference type="GO" id="GO:0005886">
    <property type="term" value="C:plasma membrane"/>
    <property type="evidence" value="ECO:0007669"/>
    <property type="project" value="UniProtKB-SubCell"/>
</dbReference>
<comment type="caution">
    <text evidence="7">The sequence shown here is derived from an EMBL/GenBank/DDBJ whole genome shotgun (WGS) entry which is preliminary data.</text>
</comment>
<evidence type="ECO:0000256" key="3">
    <source>
        <dbReference type="ARBA" id="ARBA00022692"/>
    </source>
</evidence>
<dbReference type="PANTHER" id="PTHR33931:SF2">
    <property type="entry name" value="HOLIN-LIKE PROTEIN CIDA"/>
    <property type="match status" value="1"/>
</dbReference>
<evidence type="ECO:0000313" key="8">
    <source>
        <dbReference type="Proteomes" id="UP000611500"/>
    </source>
</evidence>
<comment type="subcellular location">
    <subcellularLocation>
        <location evidence="1">Cell membrane</location>
        <topology evidence="1">Multi-pass membrane protein</topology>
    </subcellularLocation>
</comment>
<reference evidence="7" key="2">
    <citation type="submission" date="2020-09" db="EMBL/GenBank/DDBJ databases">
        <authorList>
            <person name="Sun Q."/>
            <person name="Zhou Y."/>
        </authorList>
    </citation>
    <scope>NUCLEOTIDE SEQUENCE</scope>
    <source>
        <strain evidence="7">CGMCC 1.7081</strain>
    </source>
</reference>
<accession>A0A8J3MGY9</accession>
<proteinExistence type="predicted"/>
<evidence type="ECO:0000256" key="1">
    <source>
        <dbReference type="ARBA" id="ARBA00004651"/>
    </source>
</evidence>
<dbReference type="Pfam" id="PF03788">
    <property type="entry name" value="LrgA"/>
    <property type="match status" value="1"/>
</dbReference>
<dbReference type="PANTHER" id="PTHR33931">
    <property type="entry name" value="HOLIN-LIKE PROTEIN CIDA-RELATED"/>
    <property type="match status" value="1"/>
</dbReference>
<name>A0A8J3MGY9_9RHOB</name>
<organism evidence="7 8">
    <name type="scientific">Pseudodonghicola xiamenensis</name>
    <dbReference type="NCBI Taxonomy" id="337702"/>
    <lineage>
        <taxon>Bacteria</taxon>
        <taxon>Pseudomonadati</taxon>
        <taxon>Pseudomonadota</taxon>
        <taxon>Alphaproteobacteria</taxon>
        <taxon>Rhodobacterales</taxon>
        <taxon>Paracoccaceae</taxon>
        <taxon>Pseudodonghicola</taxon>
    </lineage>
</organism>
<dbReference type="InterPro" id="IPR005538">
    <property type="entry name" value="LrgA/CidA"/>
</dbReference>
<feature type="transmembrane region" description="Helical" evidence="6">
    <location>
        <begin position="29"/>
        <end position="46"/>
    </location>
</feature>
<sequence length="124" mass="13571">MRRSRLLQVTLVFAFWGLGEGLVRLLGLPLPGGLIGMVVLLGLLLTQRLSVFSARRGANCFLADMILFFVPAALAVVDHHEFLGLIGLKVLAVILISTLAVMLVTGLAVDLFLRWRLGHERTSH</sequence>
<dbReference type="AlphaFoldDB" id="A0A8J3MGY9"/>